<dbReference type="EMBL" id="LT960611">
    <property type="protein sequence ID" value="SON49953.1"/>
    <property type="molecule type" value="Genomic_DNA"/>
</dbReference>
<proteinExistence type="predicted"/>
<feature type="domain" description="Type II secretion system protein GspF" evidence="7">
    <location>
        <begin position="162"/>
        <end position="288"/>
    </location>
</feature>
<gene>
    <name evidence="8" type="ORF">VTAP4600_A1974</name>
</gene>
<name>A0A2N8ZDI9_9VIBR</name>
<dbReference type="OrthoDB" id="9810662at2"/>
<evidence type="ECO:0000259" key="7">
    <source>
        <dbReference type="Pfam" id="PF00482"/>
    </source>
</evidence>
<dbReference type="GO" id="GO:0005886">
    <property type="term" value="C:plasma membrane"/>
    <property type="evidence" value="ECO:0007669"/>
    <property type="project" value="UniProtKB-SubCell"/>
</dbReference>
<evidence type="ECO:0000256" key="4">
    <source>
        <dbReference type="ARBA" id="ARBA00022989"/>
    </source>
</evidence>
<accession>A0A2N8ZDI9</accession>
<dbReference type="Pfam" id="PF00482">
    <property type="entry name" value="T2SSF"/>
    <property type="match status" value="1"/>
</dbReference>
<feature type="transmembrane region" description="Helical" evidence="6">
    <location>
        <begin position="276"/>
        <end position="297"/>
    </location>
</feature>
<sequence length="301" mass="33244">MTTMMPFILAVTLMVLIGAIAQTKYQKQRFHRRLLLVLQTPRRQNQAGLVLKGVGLTCAIWVEKYLSSERDKQPLQTLLLKAGYFHPKALAWFLFAKMSAMVVGLCISALWFLINPELLSGKSALIALVASIGVGILVEKRVAALADARQSRMSRFCPDVMDMMVICAEAGTSLDVSLQKVGQKIRPICPELADEFQQVVNELRILPSRSQAIKNLANRTQVEELRMLAITLYQAMNYGTSIAKTLRVVASDTRQKRLLSMEELASKVPAKMGLPLILLVLFPTLVLIAAPALLGLIDALS</sequence>
<feature type="transmembrane region" description="Helical" evidence="6">
    <location>
        <begin position="89"/>
        <end position="113"/>
    </location>
</feature>
<dbReference type="InterPro" id="IPR018076">
    <property type="entry name" value="T2SS_GspF_dom"/>
</dbReference>
<dbReference type="AlphaFoldDB" id="A0A2N8ZDI9"/>
<keyword evidence="2" id="KW-1003">Cell membrane</keyword>
<keyword evidence="5 6" id="KW-0472">Membrane</keyword>
<comment type="subcellular location">
    <subcellularLocation>
        <location evidence="1">Cell membrane</location>
        <topology evidence="1">Multi-pass membrane protein</topology>
    </subcellularLocation>
</comment>
<dbReference type="PANTHER" id="PTHR35007">
    <property type="entry name" value="INTEGRAL MEMBRANE PROTEIN-RELATED"/>
    <property type="match status" value="1"/>
</dbReference>
<keyword evidence="9" id="KW-1185">Reference proteome</keyword>
<dbReference type="KEGG" id="vta:A1974"/>
<organism evidence="8 9">
    <name type="scientific">Vibrio tapetis subsp. tapetis</name>
    <dbReference type="NCBI Taxonomy" id="1671868"/>
    <lineage>
        <taxon>Bacteria</taxon>
        <taxon>Pseudomonadati</taxon>
        <taxon>Pseudomonadota</taxon>
        <taxon>Gammaproteobacteria</taxon>
        <taxon>Vibrionales</taxon>
        <taxon>Vibrionaceae</taxon>
        <taxon>Vibrio</taxon>
    </lineage>
</organism>
<keyword evidence="4 6" id="KW-1133">Transmembrane helix</keyword>
<keyword evidence="3 6" id="KW-0812">Transmembrane</keyword>
<evidence type="ECO:0000256" key="6">
    <source>
        <dbReference type="SAM" id="Phobius"/>
    </source>
</evidence>
<protein>
    <recommendedName>
        <fullName evidence="7">Type II secretion system protein GspF domain-containing protein</fullName>
    </recommendedName>
</protein>
<dbReference type="Proteomes" id="UP000235828">
    <property type="component" value="Chromosome A"/>
</dbReference>
<evidence type="ECO:0000256" key="1">
    <source>
        <dbReference type="ARBA" id="ARBA00004651"/>
    </source>
</evidence>
<feature type="transmembrane region" description="Helical" evidence="6">
    <location>
        <begin position="125"/>
        <end position="146"/>
    </location>
</feature>
<evidence type="ECO:0000256" key="3">
    <source>
        <dbReference type="ARBA" id="ARBA00022692"/>
    </source>
</evidence>
<evidence type="ECO:0000256" key="2">
    <source>
        <dbReference type="ARBA" id="ARBA00022475"/>
    </source>
</evidence>
<evidence type="ECO:0000313" key="8">
    <source>
        <dbReference type="EMBL" id="SON49953.1"/>
    </source>
</evidence>
<reference evidence="8 9" key="1">
    <citation type="submission" date="2017-10" db="EMBL/GenBank/DDBJ databases">
        <authorList>
            <person name="Banno H."/>
            <person name="Chua N.-H."/>
        </authorList>
    </citation>
    <scope>NUCLEOTIDE SEQUENCE [LARGE SCALE GENOMIC DNA]</scope>
    <source>
        <strain evidence="8">Vibrio tapetis CECT4600</strain>
    </source>
</reference>
<dbReference type="PANTHER" id="PTHR35007:SF2">
    <property type="entry name" value="PILUS ASSEMBLE PROTEIN"/>
    <property type="match status" value="1"/>
</dbReference>
<evidence type="ECO:0000313" key="9">
    <source>
        <dbReference type="Proteomes" id="UP000235828"/>
    </source>
</evidence>
<evidence type="ECO:0000256" key="5">
    <source>
        <dbReference type="ARBA" id="ARBA00023136"/>
    </source>
</evidence>